<evidence type="ECO:0000256" key="3">
    <source>
        <dbReference type="ARBA" id="ARBA00012954"/>
    </source>
</evidence>
<evidence type="ECO:0000256" key="4">
    <source>
        <dbReference type="ARBA" id="ARBA00023002"/>
    </source>
</evidence>
<dbReference type="PIRSF" id="PIRSF500134">
    <property type="entry name" value="UDPglc_DH_bac"/>
    <property type="match status" value="1"/>
</dbReference>
<evidence type="ECO:0000256" key="9">
    <source>
        <dbReference type="PIRSR" id="PIRSR500134-3"/>
    </source>
</evidence>
<proteinExistence type="inferred from homology"/>
<dbReference type="SMART" id="SM00984">
    <property type="entry name" value="UDPG_MGDP_dh_C"/>
    <property type="match status" value="1"/>
</dbReference>
<organism evidence="11 12">
    <name type="scientific">Candidatus Nomurabacteria bacterium RIFCSPLOWO2_01_FULL_42_17</name>
    <dbReference type="NCBI Taxonomy" id="1801780"/>
    <lineage>
        <taxon>Bacteria</taxon>
        <taxon>Candidatus Nomuraibacteriota</taxon>
    </lineage>
</organism>
<comment type="catalytic activity">
    <reaction evidence="6 7">
        <text>UDP-alpha-D-glucose + 2 NAD(+) + H2O = UDP-alpha-D-glucuronate + 2 NADH + 3 H(+)</text>
        <dbReference type="Rhea" id="RHEA:23596"/>
        <dbReference type="ChEBI" id="CHEBI:15377"/>
        <dbReference type="ChEBI" id="CHEBI:15378"/>
        <dbReference type="ChEBI" id="CHEBI:57540"/>
        <dbReference type="ChEBI" id="CHEBI:57945"/>
        <dbReference type="ChEBI" id="CHEBI:58052"/>
        <dbReference type="ChEBI" id="CHEBI:58885"/>
        <dbReference type="EC" id="1.1.1.22"/>
    </reaction>
</comment>
<evidence type="ECO:0000313" key="12">
    <source>
        <dbReference type="Proteomes" id="UP000178104"/>
    </source>
</evidence>
<dbReference type="EMBL" id="MFVE01000005">
    <property type="protein sequence ID" value="OGI95625.1"/>
    <property type="molecule type" value="Genomic_DNA"/>
</dbReference>
<feature type="binding site" evidence="8">
    <location>
        <position position="325"/>
    </location>
    <ligand>
        <name>substrate</name>
    </ligand>
</feature>
<dbReference type="InterPro" id="IPR014026">
    <property type="entry name" value="UDP-Glc/GDP-Man_DH_dimer"/>
</dbReference>
<dbReference type="UniPathway" id="UPA00038">
    <property type="reaction ID" value="UER00491"/>
</dbReference>
<dbReference type="SUPFAM" id="SSF52413">
    <property type="entry name" value="UDP-glucose/GDP-mannose dehydrogenase C-terminal domain"/>
    <property type="match status" value="1"/>
</dbReference>
<dbReference type="AlphaFoldDB" id="A0A1F6XND5"/>
<feature type="binding site" evidence="9">
    <location>
        <position position="37"/>
    </location>
    <ligand>
        <name>NAD(+)</name>
        <dbReference type="ChEBI" id="CHEBI:57540"/>
    </ligand>
</feature>
<dbReference type="Pfam" id="PF03720">
    <property type="entry name" value="UDPG_MGDP_dh_C"/>
    <property type="match status" value="1"/>
</dbReference>
<dbReference type="InterPro" id="IPR008927">
    <property type="entry name" value="6-PGluconate_DH-like_C_sf"/>
</dbReference>
<evidence type="ECO:0000256" key="1">
    <source>
        <dbReference type="ARBA" id="ARBA00004701"/>
    </source>
</evidence>
<reference evidence="11 12" key="1">
    <citation type="journal article" date="2016" name="Nat. Commun.">
        <title>Thousands of microbial genomes shed light on interconnected biogeochemical processes in an aquifer system.</title>
        <authorList>
            <person name="Anantharaman K."/>
            <person name="Brown C.T."/>
            <person name="Hug L.A."/>
            <person name="Sharon I."/>
            <person name="Castelle C.J."/>
            <person name="Probst A.J."/>
            <person name="Thomas B.C."/>
            <person name="Singh A."/>
            <person name="Wilkins M.J."/>
            <person name="Karaoz U."/>
            <person name="Brodie E.L."/>
            <person name="Williams K.H."/>
            <person name="Hubbard S.S."/>
            <person name="Banfield J.F."/>
        </authorList>
    </citation>
    <scope>NUCLEOTIDE SEQUENCE [LARGE SCALE GENOMIC DNA]</scope>
</reference>
<comment type="caution">
    <text evidence="11">The sequence shown here is derived from an EMBL/GenBank/DDBJ whole genome shotgun (WGS) entry which is preliminary data.</text>
</comment>
<dbReference type="NCBIfam" id="TIGR03026">
    <property type="entry name" value="NDP-sugDHase"/>
    <property type="match status" value="1"/>
</dbReference>
<keyword evidence="5 7" id="KW-0520">NAD</keyword>
<dbReference type="InterPro" id="IPR028357">
    <property type="entry name" value="UDPglc_DH_bac"/>
</dbReference>
<evidence type="ECO:0000256" key="5">
    <source>
        <dbReference type="ARBA" id="ARBA00023027"/>
    </source>
</evidence>
<dbReference type="GO" id="GO:0003979">
    <property type="term" value="F:UDP-glucose 6-dehydrogenase activity"/>
    <property type="evidence" value="ECO:0007669"/>
    <property type="project" value="UniProtKB-EC"/>
</dbReference>
<comment type="pathway">
    <text evidence="1">Nucleotide-sugar biosynthesis; UDP-alpha-D-glucuronate biosynthesis; UDP-alpha-D-glucuronate from UDP-alpha-D-glucose: step 1/1.</text>
</comment>
<evidence type="ECO:0000259" key="10">
    <source>
        <dbReference type="SMART" id="SM00984"/>
    </source>
</evidence>
<dbReference type="InterPro" id="IPR001732">
    <property type="entry name" value="UDP-Glc/GDP-Man_DH_N"/>
</dbReference>
<dbReference type="PIRSF" id="PIRSF000124">
    <property type="entry name" value="UDPglc_GDPman_dh"/>
    <property type="match status" value="1"/>
</dbReference>
<dbReference type="PANTHER" id="PTHR43750">
    <property type="entry name" value="UDP-GLUCOSE 6-DEHYDROGENASE TUAD"/>
    <property type="match status" value="1"/>
</dbReference>
<keyword evidence="4 7" id="KW-0560">Oxidoreductase</keyword>
<dbReference type="EC" id="1.1.1.22" evidence="3 7"/>
<protein>
    <recommendedName>
        <fullName evidence="3 7">UDP-glucose 6-dehydrogenase</fullName>
        <ecNumber evidence="3 7">1.1.1.22</ecNumber>
    </recommendedName>
</protein>
<evidence type="ECO:0000256" key="7">
    <source>
        <dbReference type="PIRNR" id="PIRNR000124"/>
    </source>
</evidence>
<evidence type="ECO:0000256" key="6">
    <source>
        <dbReference type="ARBA" id="ARBA00047473"/>
    </source>
</evidence>
<evidence type="ECO:0000256" key="8">
    <source>
        <dbReference type="PIRSR" id="PIRSR500134-2"/>
    </source>
</evidence>
<dbReference type="InterPro" id="IPR036220">
    <property type="entry name" value="UDP-Glc/GDP-Man_DH_C_sf"/>
</dbReference>
<gene>
    <name evidence="11" type="ORF">A2917_03690</name>
</gene>
<dbReference type="Proteomes" id="UP000178104">
    <property type="component" value="Unassembled WGS sequence"/>
</dbReference>
<dbReference type="GO" id="GO:0000271">
    <property type="term" value="P:polysaccharide biosynthetic process"/>
    <property type="evidence" value="ECO:0007669"/>
    <property type="project" value="InterPro"/>
</dbReference>
<dbReference type="InterPro" id="IPR036291">
    <property type="entry name" value="NAD(P)-bd_dom_sf"/>
</dbReference>
<feature type="binding site" evidence="8">
    <location>
        <position position="262"/>
    </location>
    <ligand>
        <name>substrate</name>
    </ligand>
</feature>
<name>A0A1F6XND5_9BACT</name>
<dbReference type="InterPro" id="IPR014027">
    <property type="entry name" value="UDP-Glc/GDP-Man_DH_C"/>
</dbReference>
<dbReference type="Gene3D" id="3.40.50.720">
    <property type="entry name" value="NAD(P)-binding Rossmann-like Domain"/>
    <property type="match status" value="2"/>
</dbReference>
<feature type="binding site" evidence="9">
    <location>
        <position position="332"/>
    </location>
    <ligand>
        <name>NAD(+)</name>
        <dbReference type="ChEBI" id="CHEBI:57540"/>
    </ligand>
</feature>
<dbReference type="STRING" id="1801780.A2917_03690"/>
<dbReference type="SUPFAM" id="SSF51735">
    <property type="entry name" value="NAD(P)-binding Rossmann-fold domains"/>
    <property type="match status" value="1"/>
</dbReference>
<feature type="binding site" evidence="8">
    <location>
        <position position="208"/>
    </location>
    <ligand>
        <name>substrate</name>
    </ligand>
</feature>
<evidence type="ECO:0000256" key="2">
    <source>
        <dbReference type="ARBA" id="ARBA00006601"/>
    </source>
</evidence>
<feature type="domain" description="UDP-glucose/GDP-mannose dehydrogenase C-terminal" evidence="10">
    <location>
        <begin position="318"/>
        <end position="417"/>
    </location>
</feature>
<feature type="binding site" evidence="9">
    <location>
        <position position="93"/>
    </location>
    <ligand>
        <name>NAD(+)</name>
        <dbReference type="ChEBI" id="CHEBI:57540"/>
    </ligand>
</feature>
<comment type="similarity">
    <text evidence="2 7">Belongs to the UDP-glucose/GDP-mannose dehydrogenase family.</text>
</comment>
<evidence type="ECO:0000313" key="11">
    <source>
        <dbReference type="EMBL" id="OGI95625.1"/>
    </source>
</evidence>
<dbReference type="InterPro" id="IPR017476">
    <property type="entry name" value="UDP-Glc/GDP-Man"/>
</dbReference>
<dbReference type="SUPFAM" id="SSF48179">
    <property type="entry name" value="6-phosphogluconate dehydrogenase C-terminal domain-like"/>
    <property type="match status" value="1"/>
</dbReference>
<dbReference type="PROSITE" id="PS51257">
    <property type="entry name" value="PROKAR_LIPOPROTEIN"/>
    <property type="match status" value="1"/>
</dbReference>
<dbReference type="GO" id="GO:0006065">
    <property type="term" value="P:UDP-glucuronate biosynthetic process"/>
    <property type="evidence" value="ECO:0007669"/>
    <property type="project" value="UniProtKB-UniPathway"/>
</dbReference>
<dbReference type="Gene3D" id="1.20.5.100">
    <property type="entry name" value="Cytochrome c1, transmembrane anchor, C-terminal"/>
    <property type="match status" value="1"/>
</dbReference>
<dbReference type="Pfam" id="PF03721">
    <property type="entry name" value="UDPG_MGDP_dh_N"/>
    <property type="match status" value="1"/>
</dbReference>
<sequence>MTINMTKNKICIIGMWHLGTVTAGCLAIIGNEVICFDFKKEVINNMKKGYLPIFEPGLQELFDKARKKNIISFSNNLKNIIPGSDYVYITFDTPVDSHDKVNLAVIHKSMDKIIPLISPKTLLVISSQIPVGTCRKIIQKIRNKGKKNELCYIPENLRLGDAIKSFLEPERIVIGLSSDLAKQKAENLLSHIKTSKIFMNLESAEMTKHAMNAYLATLISFSSEISNICEKVGANALDVMNALKTEKRVSPYAPIMPGLGFGGGTLARDIQILKEVGSIHKVKTEVLNAVFSNNTHRMEYVSDKLKMLLGTLNKKKIAFFGLVYKAGTNTLRRSLTLQIIDQIKNKNVIISAYDPMIKEKIKNYNIEVCKSPSEAVDKADALVIMTDWDEFKEINYSDLAKSMRNQIIFDTKNILDISKLKKSNVKYYGIGC</sequence>
<dbReference type="GO" id="GO:0051287">
    <property type="term" value="F:NAD binding"/>
    <property type="evidence" value="ECO:0007669"/>
    <property type="project" value="InterPro"/>
</dbReference>
<accession>A0A1F6XND5</accession>
<dbReference type="PANTHER" id="PTHR43750:SF3">
    <property type="entry name" value="UDP-GLUCOSE 6-DEHYDROGENASE TUAD"/>
    <property type="match status" value="1"/>
</dbReference>
<dbReference type="Pfam" id="PF00984">
    <property type="entry name" value="UDPG_MGDP_dh"/>
    <property type="match status" value="1"/>
</dbReference>